<dbReference type="OMA" id="MRAHKRM"/>
<dbReference type="Gene3D" id="3.50.50.60">
    <property type="entry name" value="FAD/NAD(P)-binding domain"/>
    <property type="match status" value="1"/>
</dbReference>
<comment type="similarity">
    <text evidence="2 8">Belongs to the ferredoxin--NADP reductase type 1 family.</text>
</comment>
<dbReference type="SUPFAM" id="SSF51971">
    <property type="entry name" value="Nucleotide-binding domain"/>
    <property type="match status" value="2"/>
</dbReference>
<proteinExistence type="inferred from homology"/>
<feature type="binding site" evidence="9">
    <location>
        <position position="122"/>
    </location>
    <ligand>
        <name>FAD</name>
        <dbReference type="ChEBI" id="CHEBI:57692"/>
    </ligand>
</feature>
<dbReference type="PIRSF" id="PIRSF000362">
    <property type="entry name" value="FNR"/>
    <property type="match status" value="1"/>
</dbReference>
<dbReference type="PRINTS" id="PR00419">
    <property type="entry name" value="ADXRDTASE"/>
</dbReference>
<protein>
    <recommendedName>
        <fullName evidence="8">NADPH:adrenodoxin oxidoreductase, mitochondrial</fullName>
        <ecNumber evidence="8">1.18.1.6</ecNumber>
    </recommendedName>
</protein>
<keyword evidence="4 8" id="KW-0274">FAD</keyword>
<comment type="subcellular location">
    <subcellularLocation>
        <location evidence="8">Mitochondrion</location>
    </subcellularLocation>
</comment>
<feature type="binding site" evidence="9">
    <location>
        <position position="464"/>
    </location>
    <ligand>
        <name>FAD</name>
        <dbReference type="ChEBI" id="CHEBI:57692"/>
    </ligand>
</feature>
<dbReference type="GO" id="GO:0005739">
    <property type="term" value="C:mitochondrion"/>
    <property type="evidence" value="ECO:0007669"/>
    <property type="project" value="UniProtKB-SubCell"/>
</dbReference>
<evidence type="ECO:0000256" key="9">
    <source>
        <dbReference type="PIRSR" id="PIRSR000362-1"/>
    </source>
</evidence>
<dbReference type="InterPro" id="IPR021163">
    <property type="entry name" value="Ferredox_Rdtase_adrenod"/>
</dbReference>
<feature type="binding site" evidence="9">
    <location>
        <position position="91"/>
    </location>
    <ligand>
        <name>FAD</name>
        <dbReference type="ChEBI" id="CHEBI:57692"/>
    </ligand>
</feature>
<comment type="catalytic activity">
    <reaction evidence="7 8">
        <text>2 reduced [adrenodoxin] + NADP(+) + H(+) = 2 oxidized [adrenodoxin] + NADPH</text>
        <dbReference type="Rhea" id="RHEA:42312"/>
        <dbReference type="Rhea" id="RHEA-COMP:9998"/>
        <dbReference type="Rhea" id="RHEA-COMP:9999"/>
        <dbReference type="ChEBI" id="CHEBI:15378"/>
        <dbReference type="ChEBI" id="CHEBI:33737"/>
        <dbReference type="ChEBI" id="CHEBI:33738"/>
        <dbReference type="ChEBI" id="CHEBI:57783"/>
        <dbReference type="ChEBI" id="CHEBI:58349"/>
        <dbReference type="EC" id="1.18.1.6"/>
    </reaction>
</comment>
<dbReference type="OrthoDB" id="333024at2759"/>
<feature type="binding site" evidence="10">
    <location>
        <position position="287"/>
    </location>
    <ligand>
        <name>NADP(+)</name>
        <dbReference type="ChEBI" id="CHEBI:58349"/>
    </ligand>
</feature>
<comment type="caution">
    <text evidence="13">The sequence shown here is derived from an EMBL/GenBank/DDBJ whole genome shotgun (WGS) entry which is preliminary data.</text>
</comment>
<evidence type="ECO:0000256" key="11">
    <source>
        <dbReference type="SAM" id="Coils"/>
    </source>
</evidence>
<feature type="domain" description="FAD/NAD(P)-binding" evidence="12">
    <location>
        <begin position="81"/>
        <end position="293"/>
    </location>
</feature>
<evidence type="ECO:0000256" key="8">
    <source>
        <dbReference type="PIRNR" id="PIRNR000362"/>
    </source>
</evidence>
<evidence type="ECO:0000256" key="10">
    <source>
        <dbReference type="PIRSR" id="PIRSR000362-2"/>
    </source>
</evidence>
<sequence length="559" mass="60757">MQRSMFGLPHARGCFALGGRRTGSEFAGAATAAAAALSRMPASWKSASLRWRAAVCAGAFPNWVSRPLSSEKASARDGHKFKVAVIGSGPAGCYAVAALTKQIPKTQLEVDVLDELPTPFGLVRYGIAPDHQEAKAVVNQFAQSLSQENVRFRGNVKVGVHVSVAELRSMYHAVIAAAGAQSERKIDVPGESLHGVLSARKFVAWYNGHPHFTKLHVPLDHRTTDVVVVGNGNVAIDVARILLKTPEELARSDIAQHAWEKLSQCSVKRVHLVGRRGLAQASWSAKELREIVQKLPNVRVKVNPDEIKLSDVDLEELEMEENRAKKRCTGIVQQAAAEQESAAAEEKRLFEGEQQTVKELHLRFLRTPVLFLPKDDDANSVGWTQFARNHLAGPPGKQRAHITTNMPAGCETIPSTLVLVSVGYKVGTFDGLPVDTASGVIHNVKGRVKNQTGEFLPGLYVTGWMKRGSSGIVGSNRWDAEETIRCVIEDLASAPLDYKAGGAALDSLLDIRGVRLVDFDSWRRIDTRESAAGAAMGKPRQKLTSLEELLHTASTDQHA</sequence>
<keyword evidence="11" id="KW-0175">Coiled coil</keyword>
<keyword evidence="5 8" id="KW-0521">NADP</keyword>
<dbReference type="Proteomes" id="UP000324585">
    <property type="component" value="Unassembled WGS sequence"/>
</dbReference>
<feature type="coiled-coil region" evidence="11">
    <location>
        <begin position="307"/>
        <end position="334"/>
    </location>
</feature>
<dbReference type="InterPro" id="IPR055275">
    <property type="entry name" value="Ferredox_Rdtase"/>
</dbReference>
<dbReference type="InterPro" id="IPR023753">
    <property type="entry name" value="FAD/NAD-binding_dom"/>
</dbReference>
<keyword evidence="8" id="KW-0496">Mitochondrion</keyword>
<keyword evidence="3 8" id="KW-0285">Flavoprotein</keyword>
<evidence type="ECO:0000256" key="4">
    <source>
        <dbReference type="ARBA" id="ARBA00022827"/>
    </source>
</evidence>
<evidence type="ECO:0000256" key="3">
    <source>
        <dbReference type="ARBA" id="ARBA00022630"/>
    </source>
</evidence>
<evidence type="ECO:0000256" key="2">
    <source>
        <dbReference type="ARBA" id="ARBA00008312"/>
    </source>
</evidence>
<reference evidence="14" key="1">
    <citation type="journal article" date="2019" name="Nat. Commun.">
        <title>Expansion of phycobilisome linker gene families in mesophilic red algae.</title>
        <authorList>
            <person name="Lee J."/>
            <person name="Kim D."/>
            <person name="Bhattacharya D."/>
            <person name="Yoon H.S."/>
        </authorList>
    </citation>
    <scope>NUCLEOTIDE SEQUENCE [LARGE SCALE GENOMIC DNA]</scope>
    <source>
        <strain evidence="14">CCMP 1328</strain>
    </source>
</reference>
<comment type="cofactor">
    <cofactor evidence="1 8 9">
        <name>FAD</name>
        <dbReference type="ChEBI" id="CHEBI:57692"/>
    </cofactor>
</comment>
<evidence type="ECO:0000313" key="14">
    <source>
        <dbReference type="Proteomes" id="UP000324585"/>
    </source>
</evidence>
<evidence type="ECO:0000259" key="12">
    <source>
        <dbReference type="Pfam" id="PF07992"/>
    </source>
</evidence>
<feature type="binding site" evidence="10">
    <location>
        <position position="471"/>
    </location>
    <ligand>
        <name>NADP(+)</name>
        <dbReference type="ChEBI" id="CHEBI:58349"/>
    </ligand>
</feature>
<dbReference type="PANTHER" id="PTHR48467">
    <property type="entry name" value="GLUTAMATE SYNTHASE 1 [NADH], CHLOROPLASTIC-LIKE"/>
    <property type="match status" value="1"/>
</dbReference>
<evidence type="ECO:0000256" key="7">
    <source>
        <dbReference type="ARBA" id="ARBA00048933"/>
    </source>
</evidence>
<evidence type="ECO:0000256" key="5">
    <source>
        <dbReference type="ARBA" id="ARBA00022857"/>
    </source>
</evidence>
<feature type="binding site" evidence="10">
    <location>
        <begin position="231"/>
        <end position="234"/>
    </location>
    <ligand>
        <name>NADP(+)</name>
        <dbReference type="ChEBI" id="CHEBI:58349"/>
    </ligand>
</feature>
<accession>A0A5J4Z163</accession>
<dbReference type="EMBL" id="VRMN01000002">
    <property type="protein sequence ID" value="KAA8496603.1"/>
    <property type="molecule type" value="Genomic_DNA"/>
</dbReference>
<organism evidence="13 14">
    <name type="scientific">Porphyridium purpureum</name>
    <name type="common">Red alga</name>
    <name type="synonym">Porphyridium cruentum</name>
    <dbReference type="NCBI Taxonomy" id="35688"/>
    <lineage>
        <taxon>Eukaryota</taxon>
        <taxon>Rhodophyta</taxon>
        <taxon>Bangiophyceae</taxon>
        <taxon>Porphyridiales</taxon>
        <taxon>Porphyridiaceae</taxon>
        <taxon>Porphyridium</taxon>
    </lineage>
</organism>
<dbReference type="Gene3D" id="3.40.50.720">
    <property type="entry name" value="NAD(P)-binding Rossmann-like Domain"/>
    <property type="match status" value="1"/>
</dbReference>
<dbReference type="PANTHER" id="PTHR48467:SF1">
    <property type="entry name" value="GLUTAMATE SYNTHASE 1 [NADH], CHLOROPLASTIC-LIKE"/>
    <property type="match status" value="1"/>
</dbReference>
<dbReference type="EC" id="1.18.1.6" evidence="8"/>
<feature type="binding site" evidence="9">
    <location>
        <position position="158"/>
    </location>
    <ligand>
        <name>FAD</name>
        <dbReference type="ChEBI" id="CHEBI:57692"/>
    </ligand>
</feature>
<evidence type="ECO:0000256" key="6">
    <source>
        <dbReference type="ARBA" id="ARBA00023002"/>
    </source>
</evidence>
<evidence type="ECO:0000313" key="13">
    <source>
        <dbReference type="EMBL" id="KAA8496603.1"/>
    </source>
</evidence>
<feature type="binding site" evidence="10">
    <location>
        <begin position="275"/>
        <end position="276"/>
    </location>
    <ligand>
        <name>NADP(+)</name>
        <dbReference type="ChEBI" id="CHEBI:58349"/>
    </ligand>
</feature>
<keyword evidence="14" id="KW-1185">Reference proteome</keyword>
<gene>
    <name evidence="13" type="ORF">FVE85_0332</name>
</gene>
<dbReference type="Pfam" id="PF07992">
    <property type="entry name" value="Pyr_redox_2"/>
    <property type="match status" value="1"/>
</dbReference>
<dbReference type="InterPro" id="IPR036188">
    <property type="entry name" value="FAD/NAD-bd_sf"/>
</dbReference>
<name>A0A5J4Z163_PORPP</name>
<keyword evidence="6 8" id="KW-0560">Oxidoreductase</keyword>
<dbReference type="GO" id="GO:0016491">
    <property type="term" value="F:oxidoreductase activity"/>
    <property type="evidence" value="ECO:0007669"/>
    <property type="project" value="UniProtKB-KW"/>
</dbReference>
<dbReference type="AlphaFoldDB" id="A0A5J4Z163"/>
<evidence type="ECO:0000256" key="1">
    <source>
        <dbReference type="ARBA" id="ARBA00001974"/>
    </source>
</evidence>